<protein>
    <submittedName>
        <fullName evidence="11">Uncharacterized protein</fullName>
    </submittedName>
</protein>
<sequence>MEGCVFKHRHCFRLQSEAETDRSLQLRILMWLFSRLVFVRQQIVLVAQRIIRDQHVSHFLDMAAVYSVQHPIMTVLLISMALCCGIPVLMFVVFAVLTVILTFTGFILIEGTILTVGSVLLCGFLLGMIVVMLAVAATIGVAYFGFMEVYGLLQSSPENSPISRYVSRTVMKQESHTSPSRGQMNSGQQQHNDHHDD</sequence>
<dbReference type="PANTHER" id="PTHR14275:SF0">
    <property type="entry name" value="LIPID DROPLET ASSEMBLY FACTOR 1"/>
    <property type="match status" value="1"/>
</dbReference>
<dbReference type="AlphaFoldDB" id="A0A6L2PR14"/>
<dbReference type="GO" id="GO:0005789">
    <property type="term" value="C:endoplasmic reticulum membrane"/>
    <property type="evidence" value="ECO:0007669"/>
    <property type="project" value="UniProtKB-SubCell"/>
</dbReference>
<dbReference type="InterPro" id="IPR029709">
    <property type="entry name" value="LDAF1"/>
</dbReference>
<evidence type="ECO:0000256" key="3">
    <source>
        <dbReference type="ARBA" id="ARBA00007618"/>
    </source>
</evidence>
<dbReference type="OrthoDB" id="8019798at2759"/>
<feature type="transmembrane region" description="Helical" evidence="10">
    <location>
        <begin position="88"/>
        <end position="109"/>
    </location>
</feature>
<dbReference type="Pfam" id="PF16015">
    <property type="entry name" value="Promethin"/>
    <property type="match status" value="1"/>
</dbReference>
<dbReference type="InParanoid" id="A0A6L2PR14"/>
<gene>
    <name evidence="11" type="ORF">Cfor_00092</name>
</gene>
<keyword evidence="12" id="KW-1185">Reference proteome</keyword>
<evidence type="ECO:0000256" key="8">
    <source>
        <dbReference type="ARBA" id="ARBA00023136"/>
    </source>
</evidence>
<name>A0A6L2PR14_COPFO</name>
<evidence type="ECO:0000256" key="2">
    <source>
        <dbReference type="ARBA" id="ARBA00004502"/>
    </source>
</evidence>
<keyword evidence="7 10" id="KW-1133">Transmembrane helix</keyword>
<feature type="transmembrane region" description="Helical" evidence="10">
    <location>
        <begin position="121"/>
        <end position="146"/>
    </location>
</feature>
<keyword evidence="5 10" id="KW-0812">Transmembrane</keyword>
<comment type="similarity">
    <text evidence="3">Belongs to the LDAF1 family.</text>
</comment>
<feature type="region of interest" description="Disordered" evidence="9">
    <location>
        <begin position="172"/>
        <end position="197"/>
    </location>
</feature>
<organism evidence="11 12">
    <name type="scientific">Coptotermes formosanus</name>
    <name type="common">Formosan subterranean termite</name>
    <dbReference type="NCBI Taxonomy" id="36987"/>
    <lineage>
        <taxon>Eukaryota</taxon>
        <taxon>Metazoa</taxon>
        <taxon>Ecdysozoa</taxon>
        <taxon>Arthropoda</taxon>
        <taxon>Hexapoda</taxon>
        <taxon>Insecta</taxon>
        <taxon>Pterygota</taxon>
        <taxon>Neoptera</taxon>
        <taxon>Polyneoptera</taxon>
        <taxon>Dictyoptera</taxon>
        <taxon>Blattodea</taxon>
        <taxon>Blattoidea</taxon>
        <taxon>Termitoidae</taxon>
        <taxon>Rhinotermitidae</taxon>
        <taxon>Coptotermes</taxon>
    </lineage>
</organism>
<accession>A0A6L2PR14</accession>
<keyword evidence="4" id="KW-0551">Lipid droplet</keyword>
<dbReference type="PANTHER" id="PTHR14275">
    <property type="entry name" value="PROMETHIN"/>
    <property type="match status" value="1"/>
</dbReference>
<evidence type="ECO:0000313" key="11">
    <source>
        <dbReference type="EMBL" id="GFG34876.1"/>
    </source>
</evidence>
<dbReference type="EMBL" id="BLKM01011911">
    <property type="protein sequence ID" value="GFG34876.1"/>
    <property type="molecule type" value="Genomic_DNA"/>
</dbReference>
<feature type="compositionally biased region" description="Polar residues" evidence="9">
    <location>
        <begin position="172"/>
        <end position="190"/>
    </location>
</feature>
<dbReference type="GO" id="GO:0005811">
    <property type="term" value="C:lipid droplet"/>
    <property type="evidence" value="ECO:0007669"/>
    <property type="project" value="UniProtKB-SubCell"/>
</dbReference>
<evidence type="ECO:0000256" key="6">
    <source>
        <dbReference type="ARBA" id="ARBA00022824"/>
    </source>
</evidence>
<comment type="subcellular location">
    <subcellularLocation>
        <location evidence="1">Endoplasmic reticulum membrane</location>
        <topology evidence="1">Multi-pass membrane protein</topology>
    </subcellularLocation>
    <subcellularLocation>
        <location evidence="2">Lipid droplet</location>
    </subcellularLocation>
</comment>
<evidence type="ECO:0000256" key="9">
    <source>
        <dbReference type="SAM" id="MobiDB-lite"/>
    </source>
</evidence>
<keyword evidence="8 10" id="KW-0472">Membrane</keyword>
<reference evidence="12" key="1">
    <citation type="submission" date="2020-01" db="EMBL/GenBank/DDBJ databases">
        <title>Draft genome sequence of the Termite Coptotermes fromosanus.</title>
        <authorList>
            <person name="Itakura S."/>
            <person name="Yosikawa Y."/>
            <person name="Umezawa K."/>
        </authorList>
    </citation>
    <scope>NUCLEOTIDE SEQUENCE [LARGE SCALE GENOMIC DNA]</scope>
</reference>
<proteinExistence type="inferred from homology"/>
<evidence type="ECO:0000256" key="10">
    <source>
        <dbReference type="SAM" id="Phobius"/>
    </source>
</evidence>
<dbReference type="Proteomes" id="UP000502823">
    <property type="component" value="Unassembled WGS sequence"/>
</dbReference>
<evidence type="ECO:0000313" key="12">
    <source>
        <dbReference type="Proteomes" id="UP000502823"/>
    </source>
</evidence>
<comment type="caution">
    <text evidence="11">The sequence shown here is derived from an EMBL/GenBank/DDBJ whole genome shotgun (WGS) entry which is preliminary data.</text>
</comment>
<evidence type="ECO:0000256" key="5">
    <source>
        <dbReference type="ARBA" id="ARBA00022692"/>
    </source>
</evidence>
<evidence type="ECO:0000256" key="1">
    <source>
        <dbReference type="ARBA" id="ARBA00004477"/>
    </source>
</evidence>
<keyword evidence="6" id="KW-0256">Endoplasmic reticulum</keyword>
<evidence type="ECO:0000256" key="7">
    <source>
        <dbReference type="ARBA" id="ARBA00022989"/>
    </source>
</evidence>
<evidence type="ECO:0000256" key="4">
    <source>
        <dbReference type="ARBA" id="ARBA00022677"/>
    </source>
</evidence>